<evidence type="ECO:0000256" key="6">
    <source>
        <dbReference type="ARBA" id="ARBA00022989"/>
    </source>
</evidence>
<evidence type="ECO:0000256" key="8">
    <source>
        <dbReference type="SAM" id="Phobius"/>
    </source>
</evidence>
<name>A0A0M4DI85_9BACT</name>
<keyword evidence="6 8" id="KW-1133">Transmembrane helix</keyword>
<evidence type="ECO:0000256" key="4">
    <source>
        <dbReference type="ARBA" id="ARBA00022475"/>
    </source>
</evidence>
<dbReference type="InterPro" id="IPR004776">
    <property type="entry name" value="Mem_transp_PIN-like"/>
</dbReference>
<evidence type="ECO:0000313" key="9">
    <source>
        <dbReference type="EMBL" id="ALC16607.1"/>
    </source>
</evidence>
<proteinExistence type="inferred from homology"/>
<dbReference type="Gene3D" id="1.20.1530.20">
    <property type="match status" value="2"/>
</dbReference>
<keyword evidence="4" id="KW-1003">Cell membrane</keyword>
<feature type="transmembrane region" description="Helical" evidence="8">
    <location>
        <begin position="212"/>
        <end position="234"/>
    </location>
</feature>
<feature type="transmembrane region" description="Helical" evidence="8">
    <location>
        <begin position="92"/>
        <end position="115"/>
    </location>
</feature>
<dbReference type="Proteomes" id="UP000057158">
    <property type="component" value="Chromosome"/>
</dbReference>
<sequence>MLFIEIIVPVFLIILAGFSLEKAFRLDFPTLTNASLYLFTPALVFAALMKREIRFDLALELGLFMVLYTAILLAIAVLCGRGLRMDRETRGALALSTVMMNVGNFGLPLAWFAFGDRGLEVSILIFVLFNIPLGTLAIVIAQGGKAPLSTALANTARIPIFHAVALAFILKAMSIPVPLFLLRPIDLLGQAAIPLMLVLLGMQLARTRLQVYPGFLCLATLMRLALAPLIAWGLCDLLGLQDLTRKVVILQTSTPSAVLPLLYSLRFGTRPDLVAGAIFTTTLLSAFSLTFLLYLLQ</sequence>
<comment type="subcellular location">
    <subcellularLocation>
        <location evidence="1">Cell membrane</location>
        <topology evidence="1">Multi-pass membrane protein</topology>
    </subcellularLocation>
</comment>
<evidence type="ECO:0000256" key="5">
    <source>
        <dbReference type="ARBA" id="ARBA00022692"/>
    </source>
</evidence>
<dbReference type="KEGG" id="des:DSOUD_1834"/>
<dbReference type="InterPro" id="IPR038770">
    <property type="entry name" value="Na+/solute_symporter_sf"/>
</dbReference>
<protein>
    <submittedName>
        <fullName evidence="9">Putative permease</fullName>
    </submittedName>
</protein>
<feature type="transmembrane region" description="Helical" evidence="8">
    <location>
        <begin position="187"/>
        <end position="205"/>
    </location>
</feature>
<keyword evidence="3" id="KW-0813">Transport</keyword>
<dbReference type="GO" id="GO:0005886">
    <property type="term" value="C:plasma membrane"/>
    <property type="evidence" value="ECO:0007669"/>
    <property type="project" value="UniProtKB-SubCell"/>
</dbReference>
<dbReference type="Pfam" id="PF03547">
    <property type="entry name" value="Mem_trans"/>
    <property type="match status" value="2"/>
</dbReference>
<accession>A0A0M4DI85</accession>
<evidence type="ECO:0000313" key="10">
    <source>
        <dbReference type="Proteomes" id="UP000057158"/>
    </source>
</evidence>
<feature type="transmembrane region" description="Helical" evidence="8">
    <location>
        <begin position="121"/>
        <end position="140"/>
    </location>
</feature>
<keyword evidence="5 8" id="KW-0812">Transmembrane</keyword>
<keyword evidence="7 8" id="KW-0472">Membrane</keyword>
<dbReference type="GO" id="GO:0055085">
    <property type="term" value="P:transmembrane transport"/>
    <property type="evidence" value="ECO:0007669"/>
    <property type="project" value="InterPro"/>
</dbReference>
<dbReference type="RefSeq" id="WP_053550692.1">
    <property type="nucleotide sequence ID" value="NZ_CP010802.1"/>
</dbReference>
<organism evidence="9 10">
    <name type="scientific">Desulfuromonas soudanensis</name>
    <dbReference type="NCBI Taxonomy" id="1603606"/>
    <lineage>
        <taxon>Bacteria</taxon>
        <taxon>Pseudomonadati</taxon>
        <taxon>Thermodesulfobacteriota</taxon>
        <taxon>Desulfuromonadia</taxon>
        <taxon>Desulfuromonadales</taxon>
        <taxon>Desulfuromonadaceae</taxon>
        <taxon>Desulfuromonas</taxon>
    </lineage>
</organism>
<feature type="transmembrane region" description="Helical" evidence="8">
    <location>
        <begin position="160"/>
        <end position="181"/>
    </location>
</feature>
<evidence type="ECO:0000256" key="3">
    <source>
        <dbReference type="ARBA" id="ARBA00022448"/>
    </source>
</evidence>
<evidence type="ECO:0000256" key="7">
    <source>
        <dbReference type="ARBA" id="ARBA00023136"/>
    </source>
</evidence>
<reference evidence="9 10" key="1">
    <citation type="submission" date="2015-07" db="EMBL/GenBank/DDBJ databases">
        <title>Isolation and Genomic Characterization of a Novel Halophilic Metal-Reducing Deltaproteobacterium from the Deep Subsurface.</title>
        <authorList>
            <person name="Badalamenti J.P."/>
            <person name="Summers Z.M."/>
            <person name="Gralnick J.A."/>
            <person name="Bond D.R."/>
        </authorList>
    </citation>
    <scope>NUCLEOTIDE SEQUENCE [LARGE SCALE GENOMIC DNA]</scope>
    <source>
        <strain evidence="9 10">WTL</strain>
    </source>
</reference>
<evidence type="ECO:0000256" key="1">
    <source>
        <dbReference type="ARBA" id="ARBA00004651"/>
    </source>
</evidence>
<feature type="transmembrane region" description="Helical" evidence="8">
    <location>
        <begin position="61"/>
        <end position="80"/>
    </location>
</feature>
<keyword evidence="10" id="KW-1185">Reference proteome</keyword>
<dbReference type="EMBL" id="CP010802">
    <property type="protein sequence ID" value="ALC16607.1"/>
    <property type="molecule type" value="Genomic_DNA"/>
</dbReference>
<evidence type="ECO:0000256" key="2">
    <source>
        <dbReference type="ARBA" id="ARBA00010145"/>
    </source>
</evidence>
<dbReference type="PATRIC" id="fig|1603606.3.peg.1989"/>
<dbReference type="PANTHER" id="PTHR36838:SF1">
    <property type="entry name" value="SLR1864 PROTEIN"/>
    <property type="match status" value="1"/>
</dbReference>
<comment type="similarity">
    <text evidence="2">Belongs to the auxin efflux carrier (TC 2.A.69) family.</text>
</comment>
<feature type="transmembrane region" description="Helical" evidence="8">
    <location>
        <begin position="6"/>
        <end position="24"/>
    </location>
</feature>
<dbReference type="AlphaFoldDB" id="A0A0M4DI85"/>
<dbReference type="STRING" id="1603606.DSOUD_1834"/>
<gene>
    <name evidence="9" type="ORF">DSOUD_1834</name>
</gene>
<feature type="transmembrane region" description="Helical" evidence="8">
    <location>
        <begin position="273"/>
        <end position="296"/>
    </location>
</feature>
<dbReference type="PANTHER" id="PTHR36838">
    <property type="entry name" value="AUXIN EFFLUX CARRIER FAMILY PROTEIN"/>
    <property type="match status" value="1"/>
</dbReference>